<dbReference type="RefSeq" id="WP_343778901.1">
    <property type="nucleotide sequence ID" value="NZ_BAAADQ010000012.1"/>
</dbReference>
<evidence type="ECO:0000313" key="3">
    <source>
        <dbReference type="EMBL" id="MEZ3168875.1"/>
    </source>
</evidence>
<feature type="compositionally biased region" description="Acidic residues" evidence="1">
    <location>
        <begin position="505"/>
        <end position="515"/>
    </location>
</feature>
<keyword evidence="5" id="KW-1185">Reference proteome</keyword>
<evidence type="ECO:0000256" key="1">
    <source>
        <dbReference type="SAM" id="MobiDB-lite"/>
    </source>
</evidence>
<feature type="region of interest" description="Disordered" evidence="1">
    <location>
        <begin position="499"/>
        <end position="521"/>
    </location>
</feature>
<reference evidence="2" key="2">
    <citation type="submission" date="2023-12" db="EMBL/GenBank/DDBJ databases">
        <authorList>
            <person name="Sun Q."/>
            <person name="Inoue M."/>
        </authorList>
    </citation>
    <scope>NUCLEOTIDE SEQUENCE</scope>
    <source>
        <strain evidence="2">JCM 14265</strain>
    </source>
</reference>
<accession>A0AAV3SSD7</accession>
<reference evidence="2" key="1">
    <citation type="journal article" date="2014" name="Int. J. Syst. Evol. Microbiol.">
        <title>Complete genome sequence of Corynebacterium casei LMG S-19264T (=DSM 44701T), isolated from a smear-ripened cheese.</title>
        <authorList>
            <consortium name="US DOE Joint Genome Institute (JGI-PGF)"/>
            <person name="Walter F."/>
            <person name="Albersmeier A."/>
            <person name="Kalinowski J."/>
            <person name="Ruckert C."/>
        </authorList>
    </citation>
    <scope>NUCLEOTIDE SEQUENCE</scope>
    <source>
        <strain evidence="2">JCM 14265</strain>
    </source>
</reference>
<proteinExistence type="predicted"/>
<dbReference type="InterPro" id="IPR006905">
    <property type="entry name" value="Flavin_halogenase"/>
</dbReference>
<dbReference type="InterPro" id="IPR050816">
    <property type="entry name" value="Flavin-dep_Halogenase_NPB"/>
</dbReference>
<dbReference type="Gene3D" id="3.50.50.60">
    <property type="entry name" value="FAD/NAD(P)-binding domain"/>
    <property type="match status" value="1"/>
</dbReference>
<evidence type="ECO:0000313" key="2">
    <source>
        <dbReference type="EMBL" id="GAA0545939.1"/>
    </source>
</evidence>
<dbReference type="GO" id="GO:0004497">
    <property type="term" value="F:monooxygenase activity"/>
    <property type="evidence" value="ECO:0007669"/>
    <property type="project" value="InterPro"/>
</dbReference>
<evidence type="ECO:0000313" key="4">
    <source>
        <dbReference type="Proteomes" id="UP001501425"/>
    </source>
</evidence>
<gene>
    <name evidence="3" type="ORF">ABNG02_16300</name>
    <name evidence="2" type="ORF">GCM10008994_21070</name>
</gene>
<comment type="caution">
    <text evidence="2">The sequence shown here is derived from an EMBL/GenBank/DDBJ whole genome shotgun (WGS) entry which is preliminary data.</text>
</comment>
<dbReference type="InterPro" id="IPR036188">
    <property type="entry name" value="FAD/NAD-bd_sf"/>
</dbReference>
<protein>
    <submittedName>
        <fullName evidence="2">Tryptophan 7-halogenase</fullName>
    </submittedName>
</protein>
<dbReference type="SUPFAM" id="SSF51905">
    <property type="entry name" value="FAD/NAD(P)-binding domain"/>
    <property type="match status" value="1"/>
</dbReference>
<sequence length="521" mass="59168">MTEHGPTSVEDVTVVGGGDAGKLAALIFQAEEPSLNVRVIDDPAEPPKEVGKSTFSSITSILHDHLGIDRENFFREVTPVWKHSVYFEDWTGEELFTPFDLKDVFDMADRPLEDVHYRYRNDSFETINQVSTTDQKTPFVEEHGGVDFDRPYPYVAYHLNVYDFDSYLRELLEERGVEVVEDRIRSVGTDGEWITDIEGEKGTYEADLYVDATGFGRVLASELPVEFSEYDFPLDAAVVTQVPIDLEDIVPATVIRTLDSGWTWQIDTTEARDLGYVYASEYADRETAERDFRERHDIPESAEVTSYSFTSGRFDRAWVGNCLVAGDAFAFVEPLQATSLSTHAHIAYDVVKQLADNSWTMHEGLRRIVDGTVDEYWTEIYDFLTAFYRYSRGETPFWAHMRTVGDDADWAAYEDTYQSGAGFLLSRSKADRKITFGSVFNVYQTDYTMYDLGVPIDLHESGDVEVGDQTSERIEDLGNRIDRVVEDFLTYPEVYSGEYLGEPTAEGEDPVDGTDDDKFLT</sequence>
<organism evidence="2 4">
    <name type="scientific">Halorubrum ejinorense</name>
    <dbReference type="NCBI Taxonomy" id="425309"/>
    <lineage>
        <taxon>Archaea</taxon>
        <taxon>Methanobacteriati</taxon>
        <taxon>Methanobacteriota</taxon>
        <taxon>Stenosarchaea group</taxon>
        <taxon>Halobacteria</taxon>
        <taxon>Halobacteriales</taxon>
        <taxon>Haloferacaceae</taxon>
        <taxon>Halorubrum</taxon>
    </lineage>
</organism>
<dbReference type="EMBL" id="JBEDNW010000011">
    <property type="protein sequence ID" value="MEZ3168875.1"/>
    <property type="molecule type" value="Genomic_DNA"/>
</dbReference>
<dbReference type="Proteomes" id="UP001501425">
    <property type="component" value="Unassembled WGS sequence"/>
</dbReference>
<dbReference type="Proteomes" id="UP001567571">
    <property type="component" value="Unassembled WGS sequence"/>
</dbReference>
<dbReference type="PANTHER" id="PTHR43747">
    <property type="entry name" value="FAD-BINDING PROTEIN"/>
    <property type="match status" value="1"/>
</dbReference>
<dbReference type="EMBL" id="BAAADQ010000012">
    <property type="protein sequence ID" value="GAA0545939.1"/>
    <property type="molecule type" value="Genomic_DNA"/>
</dbReference>
<dbReference type="Pfam" id="PF04820">
    <property type="entry name" value="Trp_halogenase"/>
    <property type="match status" value="1"/>
</dbReference>
<reference evidence="3 5" key="3">
    <citation type="submission" date="2024-06" db="EMBL/GenBank/DDBJ databases">
        <title>Halorubrum miltondacostae sp. nov., a potential PHA producer isolated from an inland solar saltern in Rio Maior, Portugal.</title>
        <authorList>
            <person name="Albuquerque L."/>
            <person name="Viver T."/>
            <person name="Barroso C."/>
            <person name="Claudino R."/>
            <person name="Galvan M."/>
            <person name="Simoes G."/>
            <person name="Lobo Da Cunha A."/>
            <person name="Egas C."/>
        </authorList>
    </citation>
    <scope>NUCLEOTIDE SEQUENCE [LARGE SCALE GENOMIC DNA]</scope>
    <source>
        <strain evidence="3 5">DSM 18646</strain>
    </source>
</reference>
<evidence type="ECO:0000313" key="5">
    <source>
        <dbReference type="Proteomes" id="UP001567571"/>
    </source>
</evidence>
<dbReference type="AlphaFoldDB" id="A0AAV3SSD7"/>
<name>A0AAV3SSD7_9EURY</name>
<dbReference type="PANTHER" id="PTHR43747:SF4">
    <property type="entry name" value="FLAVIN-DEPENDENT TRYPTOPHAN HALOGENASE"/>
    <property type="match status" value="1"/>
</dbReference>